<reference evidence="1 2" key="1">
    <citation type="submission" date="2016-06" db="EMBL/GenBank/DDBJ databases">
        <title>Respiratory ammonification of nitrate coupled to the oxidation of elemental sulfur in deep-sea autotrophic thermophilic bacteria.</title>
        <authorList>
            <person name="Slobodkina G.B."/>
            <person name="Mardanov A.V."/>
            <person name="Ravin N.V."/>
            <person name="Frolova A.A."/>
            <person name="Viryasiv M.B."/>
            <person name="Chernyh N.A."/>
            <person name="Bonch-Osmolovskaya E.A."/>
            <person name="Slobodkin A.I."/>
        </authorList>
    </citation>
    <scope>NUCLEOTIDE SEQUENCE [LARGE SCALE GENOMIC DNA]</scope>
    <source>
        <strain evidence="1 2">S69</strain>
    </source>
</reference>
<sequence length="59" mass="6537">MAALLVSDKRSPTLGAPASCAISCLAFELKVSSWEKHYSENFVGKTLFEEIIKNFPFRG</sequence>
<keyword evidence="2" id="KW-1185">Reference proteome</keyword>
<evidence type="ECO:0000313" key="2">
    <source>
        <dbReference type="Proteomes" id="UP000093080"/>
    </source>
</evidence>
<accession>A0A1B9F457</accession>
<comment type="caution">
    <text evidence="1">The sequence shown here is derived from an EMBL/GenBank/DDBJ whole genome shotgun (WGS) entry which is preliminary data.</text>
</comment>
<protein>
    <submittedName>
        <fullName evidence="1">Uncharacterized protein</fullName>
    </submittedName>
</protein>
<evidence type="ECO:0000313" key="1">
    <source>
        <dbReference type="EMBL" id="OCC14716.1"/>
    </source>
</evidence>
<name>A0A1B9F457_9BACT</name>
<dbReference type="Proteomes" id="UP000093080">
    <property type="component" value="Unassembled WGS sequence"/>
</dbReference>
<proteinExistence type="predicted"/>
<gene>
    <name evidence="1" type="ORF">DBT_1776</name>
</gene>
<dbReference type="AlphaFoldDB" id="A0A1B9F457"/>
<dbReference type="EMBL" id="MAGO01000009">
    <property type="protein sequence ID" value="OCC14716.1"/>
    <property type="molecule type" value="Genomic_DNA"/>
</dbReference>
<organism evidence="1 2">
    <name type="scientific">Dissulfuribacter thermophilus</name>
    <dbReference type="NCBI Taxonomy" id="1156395"/>
    <lineage>
        <taxon>Bacteria</taxon>
        <taxon>Pseudomonadati</taxon>
        <taxon>Thermodesulfobacteriota</taxon>
        <taxon>Dissulfuribacteria</taxon>
        <taxon>Dissulfuribacterales</taxon>
        <taxon>Dissulfuribacteraceae</taxon>
        <taxon>Dissulfuribacter</taxon>
    </lineage>
</organism>
<dbReference type="STRING" id="1156395.DBT_1776"/>